<dbReference type="Pfam" id="PF02901">
    <property type="entry name" value="PFL-like"/>
    <property type="match status" value="1"/>
</dbReference>
<dbReference type="EMBL" id="PYLO01000003">
    <property type="protein sequence ID" value="PST36890.1"/>
    <property type="molecule type" value="Genomic_DNA"/>
</dbReference>
<gene>
    <name evidence="6" type="ORF">C7U56_10045</name>
</gene>
<dbReference type="RefSeq" id="WP_107001103.1">
    <property type="nucleotide sequence ID" value="NZ_DBFCBK010000023.1"/>
</dbReference>
<accession>A0A2T3FNP9</accession>
<dbReference type="InterPro" id="IPR051215">
    <property type="entry name" value="GRE"/>
</dbReference>
<dbReference type="InterPro" id="IPR010098">
    <property type="entry name" value="PFL2/GDeHydtase_fam"/>
</dbReference>
<evidence type="ECO:0000256" key="3">
    <source>
        <dbReference type="PROSITE-ProRule" id="PRU00493"/>
    </source>
</evidence>
<dbReference type="GO" id="GO:0005829">
    <property type="term" value="C:cytosol"/>
    <property type="evidence" value="ECO:0007669"/>
    <property type="project" value="TreeGrafter"/>
</dbReference>
<keyword evidence="7" id="KW-1185">Reference proteome</keyword>
<dbReference type="GO" id="GO:0016829">
    <property type="term" value="F:lyase activity"/>
    <property type="evidence" value="ECO:0007669"/>
    <property type="project" value="UniProtKB-KW"/>
</dbReference>
<evidence type="ECO:0000259" key="4">
    <source>
        <dbReference type="PROSITE" id="PS51149"/>
    </source>
</evidence>
<keyword evidence="1 3" id="KW-0556">Organic radical</keyword>
<feature type="modified residue" description="Glycine radical" evidence="3">
    <location>
        <position position="769"/>
    </location>
</feature>
<dbReference type="Pfam" id="PF01228">
    <property type="entry name" value="Gly_radical"/>
    <property type="match status" value="1"/>
</dbReference>
<proteinExistence type="predicted"/>
<feature type="domain" description="Glycine radical" evidence="4">
    <location>
        <begin position="673"/>
        <end position="794"/>
    </location>
</feature>
<dbReference type="NCBIfam" id="TIGR01774">
    <property type="entry name" value="PFL2-3"/>
    <property type="match status" value="1"/>
</dbReference>
<evidence type="ECO:0000256" key="1">
    <source>
        <dbReference type="ARBA" id="ARBA00022818"/>
    </source>
</evidence>
<dbReference type="SUPFAM" id="SSF51998">
    <property type="entry name" value="PFL-like glycyl radical enzymes"/>
    <property type="match status" value="1"/>
</dbReference>
<comment type="caution">
    <text evidence="6">The sequence shown here is derived from an EMBL/GenBank/DDBJ whole genome shotgun (WGS) entry which is preliminary data.</text>
</comment>
<dbReference type="Proteomes" id="UP000241048">
    <property type="component" value="Unassembled WGS sequence"/>
</dbReference>
<sequence length="795" mass="89305">MAAIERKPYMDRIDRLKQRVLKTKPEMDLENAIILTKGFQESEGQPLCIRKAYAFKKQCLEKTVKIWGDELIVGNAGSKQRGGILSVDTCWSVLDEELDTISTRPYDPFYLRPEDRKAFEEIIRPYWKGRSTYEQWLVQCPDFAATLRDCGALYINRKSVRGWGETTAGYSRVIKEGMEGIKAHIHKVLDTLDITRPGDYEKIEYLKAMELAADGISALGHRYAAEARKLAEAEPDEKRRKELLQIAGTCDQVPEKPARTFREAIQSMYIYQTCIFMEQNAASYNPGRMDQYLYPFYKADIEAGRLTEEEAQELLDCLWVKFSEQCLFQDQVTAQFSAGYPMFQNVCCGGVDERGMDAVNDVSYLILQATAEVQLYQPSLSVRYNMAKNPSSFLKKIAEVIKLGTGFPAFHNDEVGIEMLLNKGIPLKEAYNWNPCGCVETNLEGKQRCYTAYADFNLGSAVEFALLNGKSRKYGIQASEATGDPTAFNTYEEFEEAVKEQIRYELRGTVASSHVCDDIGFQRVVPALSLSFYECVENAKDYAWGGAKYNLGNGIDAIGVADLINSLIAVKKLVFDEKKVTMQRLLDALDANFVGYEDVKKMCDEAPKYGNDDDEVNELTGDMFCFIADYIESFHSKFGKMTPGILPVSGNTPFGLEVGALPSGRLAWKPLADGVSPNQGTDTEGMGAVLKSISHIPHGRFNQGTLLNVKMDTVFRDSPNSTKELMNYLRSLCSLGVFHTQFNVIDTETLKEAQKHPEDYNGLLVRVAGYTAYFTELGKEVQDDIISRTSHSNIC</sequence>
<dbReference type="AlphaFoldDB" id="A0A2T3FNP9"/>
<dbReference type="GeneID" id="79840315"/>
<reference evidence="6 7" key="1">
    <citation type="submission" date="2018-03" db="EMBL/GenBank/DDBJ databases">
        <title>Lachnoclostridium SNUG30386 gen.nov., sp.nov., isolated from human faeces.</title>
        <authorList>
            <person name="Seo B."/>
            <person name="Jeon K."/>
            <person name="Ko G."/>
        </authorList>
    </citation>
    <scope>NUCLEOTIDE SEQUENCE [LARGE SCALE GENOMIC DNA]</scope>
    <source>
        <strain evidence="6 7">SNUG30386</strain>
    </source>
</reference>
<dbReference type="InterPro" id="IPR001150">
    <property type="entry name" value="Gly_radical"/>
</dbReference>
<dbReference type="PANTHER" id="PTHR43641">
    <property type="entry name" value="FORMATE ACETYLTRANSFERASE 3-RELATED"/>
    <property type="match status" value="1"/>
</dbReference>
<dbReference type="PROSITE" id="PS51149">
    <property type="entry name" value="GLY_RADICAL_2"/>
    <property type="match status" value="1"/>
</dbReference>
<dbReference type="Gene3D" id="3.20.70.20">
    <property type="match status" value="1"/>
</dbReference>
<dbReference type="InterPro" id="IPR004184">
    <property type="entry name" value="PFL_dom"/>
</dbReference>
<protein>
    <submittedName>
        <fullName evidence="6">Formate C-acetyltransferase/glycerol dehydratase family glycyl radical enzyme</fullName>
    </submittedName>
</protein>
<dbReference type="PROSITE" id="PS51554">
    <property type="entry name" value="PFL"/>
    <property type="match status" value="1"/>
</dbReference>
<feature type="domain" description="PFL" evidence="5">
    <location>
        <begin position="11"/>
        <end position="666"/>
    </location>
</feature>
<evidence type="ECO:0000256" key="2">
    <source>
        <dbReference type="ARBA" id="ARBA00023239"/>
    </source>
</evidence>
<evidence type="ECO:0000259" key="5">
    <source>
        <dbReference type="PROSITE" id="PS51554"/>
    </source>
</evidence>
<organism evidence="6 7">
    <name type="scientific">Clostridium fessum</name>
    <dbReference type="NCBI Taxonomy" id="2126740"/>
    <lineage>
        <taxon>Bacteria</taxon>
        <taxon>Bacillati</taxon>
        <taxon>Bacillota</taxon>
        <taxon>Clostridia</taxon>
        <taxon>Eubacteriales</taxon>
        <taxon>Clostridiaceae</taxon>
        <taxon>Clostridium</taxon>
    </lineage>
</organism>
<evidence type="ECO:0000313" key="6">
    <source>
        <dbReference type="EMBL" id="PST36890.1"/>
    </source>
</evidence>
<keyword evidence="2" id="KW-0456">Lyase</keyword>
<dbReference type="GO" id="GO:0016740">
    <property type="term" value="F:transferase activity"/>
    <property type="evidence" value="ECO:0007669"/>
    <property type="project" value="UniProtKB-KW"/>
</dbReference>
<name>A0A2T3FNP9_9CLOT</name>
<dbReference type="PANTHER" id="PTHR43641:SF2">
    <property type="entry name" value="DEHYDRATASE YBIW-RELATED"/>
    <property type="match status" value="1"/>
</dbReference>
<keyword evidence="6" id="KW-0808">Transferase</keyword>
<evidence type="ECO:0000313" key="7">
    <source>
        <dbReference type="Proteomes" id="UP000241048"/>
    </source>
</evidence>